<evidence type="ECO:0000256" key="5">
    <source>
        <dbReference type="SAM" id="Phobius"/>
    </source>
</evidence>
<keyword evidence="4 5" id="KW-0472">Membrane</keyword>
<organism evidence="7 8">
    <name type="scientific">Goekera deserti</name>
    <dbReference type="NCBI Taxonomy" id="2497753"/>
    <lineage>
        <taxon>Bacteria</taxon>
        <taxon>Bacillati</taxon>
        <taxon>Actinomycetota</taxon>
        <taxon>Actinomycetes</taxon>
        <taxon>Geodermatophilales</taxon>
        <taxon>Geodermatophilaceae</taxon>
        <taxon>Goekera</taxon>
    </lineage>
</organism>
<dbReference type="Gene3D" id="1.20.144.10">
    <property type="entry name" value="Phosphatidic acid phosphatase type 2/haloperoxidase"/>
    <property type="match status" value="1"/>
</dbReference>
<dbReference type="GO" id="GO:0016020">
    <property type="term" value="C:membrane"/>
    <property type="evidence" value="ECO:0007669"/>
    <property type="project" value="UniProtKB-SubCell"/>
</dbReference>
<dbReference type="PANTHER" id="PTHR31310">
    <property type="match status" value="1"/>
</dbReference>
<protein>
    <submittedName>
        <fullName evidence="7">Phosphatase PAP2 family protein</fullName>
    </submittedName>
</protein>
<accession>A0A7K3WD40</accession>
<dbReference type="SUPFAM" id="SSF48317">
    <property type="entry name" value="Acid phosphatase/Vanadium-dependent haloperoxidase"/>
    <property type="match status" value="1"/>
</dbReference>
<dbReference type="InterPro" id="IPR052185">
    <property type="entry name" value="IPC_Synthase-Related"/>
</dbReference>
<dbReference type="Proteomes" id="UP000470470">
    <property type="component" value="Unassembled WGS sequence"/>
</dbReference>
<keyword evidence="8" id="KW-1185">Reference proteome</keyword>
<dbReference type="EMBL" id="JAAGWK010000012">
    <property type="protein sequence ID" value="NEL54401.1"/>
    <property type="molecule type" value="Genomic_DNA"/>
</dbReference>
<evidence type="ECO:0000313" key="7">
    <source>
        <dbReference type="EMBL" id="NEL54401.1"/>
    </source>
</evidence>
<evidence type="ECO:0000313" key="8">
    <source>
        <dbReference type="Proteomes" id="UP000470470"/>
    </source>
</evidence>
<feature type="transmembrane region" description="Helical" evidence="5">
    <location>
        <begin position="231"/>
        <end position="250"/>
    </location>
</feature>
<evidence type="ECO:0000256" key="1">
    <source>
        <dbReference type="ARBA" id="ARBA00004141"/>
    </source>
</evidence>
<name>A0A7K3WD40_9ACTN</name>
<keyword evidence="2 5" id="KW-0812">Transmembrane</keyword>
<reference evidence="7 8" key="1">
    <citation type="submission" date="2020-02" db="EMBL/GenBank/DDBJ databases">
        <title>The whole genome sequence of CPCC 205119.</title>
        <authorList>
            <person name="Jiang Z."/>
        </authorList>
    </citation>
    <scope>NUCLEOTIDE SEQUENCE [LARGE SCALE GENOMIC DNA]</scope>
    <source>
        <strain evidence="7 8">CPCC 205119</strain>
    </source>
</reference>
<evidence type="ECO:0000256" key="4">
    <source>
        <dbReference type="ARBA" id="ARBA00023136"/>
    </source>
</evidence>
<dbReference type="Pfam" id="PF14378">
    <property type="entry name" value="PAP2_3"/>
    <property type="match status" value="1"/>
</dbReference>
<feature type="transmembrane region" description="Helical" evidence="5">
    <location>
        <begin position="25"/>
        <end position="42"/>
    </location>
</feature>
<comment type="caution">
    <text evidence="7">The sequence shown here is derived from an EMBL/GenBank/DDBJ whole genome shotgun (WGS) entry which is preliminary data.</text>
</comment>
<proteinExistence type="predicted"/>
<dbReference type="InterPro" id="IPR036938">
    <property type="entry name" value="PAP2/HPO_sf"/>
</dbReference>
<sequence>MTTVERSTSPVDAGTPRPGRRALRSVLWAALVVAFAVTWYRQGLPTDRLSLLSWVLAGLAVHCVGRGRRSLVRLLTDWLPLVALLLLYDLSRGMADTLGVAVHVTEPIAADRLLTGGELPTVWLQAHWQDPWWQVVASLVYSSHFVVTPVVLAVLWLRDRSRWVRYVRLVLALSVAGLVTYVLYPAAPPWLAADMGVIEPVRRISGLGWEVLGLPRAGALLTTGQGQVNPVAAVPSLHTAFAVLTCLALFPMARRLWQRVALVAYALVMPLVLVWSGEHYVVDTVLGAGYAAAVAVLVPLAVRAWSRWRSPAGLSAVPASVTPTTSSG</sequence>
<dbReference type="RefSeq" id="WP_152727572.1">
    <property type="nucleotide sequence ID" value="NZ_JAABOZ010000001.1"/>
</dbReference>
<feature type="transmembrane region" description="Helical" evidence="5">
    <location>
        <begin position="132"/>
        <end position="157"/>
    </location>
</feature>
<gene>
    <name evidence="7" type="ORF">G1H19_10345</name>
</gene>
<evidence type="ECO:0000256" key="3">
    <source>
        <dbReference type="ARBA" id="ARBA00022989"/>
    </source>
</evidence>
<evidence type="ECO:0000256" key="2">
    <source>
        <dbReference type="ARBA" id="ARBA00022692"/>
    </source>
</evidence>
<feature type="transmembrane region" description="Helical" evidence="5">
    <location>
        <begin position="262"/>
        <end position="282"/>
    </location>
</feature>
<feature type="domain" description="Inositolphosphotransferase Aur1/Ipt1" evidence="6">
    <location>
        <begin position="123"/>
        <end position="295"/>
    </location>
</feature>
<dbReference type="PANTHER" id="PTHR31310:SF7">
    <property type="entry name" value="PA-PHOSPHATASE RELATED-FAMILY PROTEIN DDB_G0268928"/>
    <property type="match status" value="1"/>
</dbReference>
<keyword evidence="3 5" id="KW-1133">Transmembrane helix</keyword>
<feature type="transmembrane region" description="Helical" evidence="5">
    <location>
        <begin position="169"/>
        <end position="187"/>
    </location>
</feature>
<comment type="subcellular location">
    <subcellularLocation>
        <location evidence="1">Membrane</location>
        <topology evidence="1">Multi-pass membrane protein</topology>
    </subcellularLocation>
</comment>
<feature type="transmembrane region" description="Helical" evidence="5">
    <location>
        <begin position="288"/>
        <end position="305"/>
    </location>
</feature>
<evidence type="ECO:0000259" key="6">
    <source>
        <dbReference type="Pfam" id="PF14378"/>
    </source>
</evidence>
<dbReference type="AlphaFoldDB" id="A0A7K3WD40"/>
<dbReference type="InterPro" id="IPR026841">
    <property type="entry name" value="Aur1/Ipt1"/>
</dbReference>